<evidence type="ECO:0000313" key="1">
    <source>
        <dbReference type="EMBL" id="UTH13881.1"/>
    </source>
</evidence>
<dbReference type="KEGG" id="mequ:KFV11_00450"/>
<organism evidence="1 2">
    <name type="scientific">Macrococcus equipercicus</name>
    <dbReference type="NCBI Taxonomy" id="69967"/>
    <lineage>
        <taxon>Bacteria</taxon>
        <taxon>Bacillati</taxon>
        <taxon>Bacillota</taxon>
        <taxon>Bacilli</taxon>
        <taxon>Bacillales</taxon>
        <taxon>Staphylococcaceae</taxon>
        <taxon>Macrococcus</taxon>
    </lineage>
</organism>
<evidence type="ECO:0000313" key="2">
    <source>
        <dbReference type="Proteomes" id="UP001057381"/>
    </source>
</evidence>
<dbReference type="Proteomes" id="UP001057381">
    <property type="component" value="Chromosome"/>
</dbReference>
<name>A0A9Q9BTT7_9STAP</name>
<accession>A0A9Q9BTT7</accession>
<dbReference type="Pfam" id="PF25753">
    <property type="entry name" value="SF0329"/>
    <property type="match status" value="1"/>
</dbReference>
<dbReference type="InterPro" id="IPR057955">
    <property type="entry name" value="SF0329-like"/>
</dbReference>
<proteinExistence type="predicted"/>
<reference evidence="1" key="1">
    <citation type="submission" date="2021-04" db="EMBL/GenBank/DDBJ databases">
        <title>Complete Genome Sequences of Macrococcus spp. from dog and cattle.</title>
        <authorList>
            <person name="Schwendener S."/>
            <person name="Perreten V."/>
        </authorList>
    </citation>
    <scope>NUCLEOTIDE SEQUENCE</scope>
    <source>
        <strain evidence="1">Epi0143-OL</strain>
    </source>
</reference>
<protein>
    <submittedName>
        <fullName evidence="1">Uncharacterized protein</fullName>
    </submittedName>
</protein>
<dbReference type="EMBL" id="CP073809">
    <property type="protein sequence ID" value="UTH13881.1"/>
    <property type="molecule type" value="Genomic_DNA"/>
</dbReference>
<dbReference type="RefSeq" id="WP_254250024.1">
    <property type="nucleotide sequence ID" value="NZ_CP073809.1"/>
</dbReference>
<sequence>MRWTKRKQMLESLLCDSLQGRIQINRVVYRQSHDQPSRLTITFDKNEIFATDNISYEREAYRLGNHMERSEEMPSLDERYRFMMDELSETESLIYQHRMEEANNKVEETLHQRGLYADYTIYDFFNYNQLSIQEAMNNRSEVIRAYAMFDRRLGMRKLQNIDLHQEQPLVQKFSSIRKNAENL</sequence>
<gene>
    <name evidence="1" type="ORF">KFV11_00450</name>
</gene>
<dbReference type="AlphaFoldDB" id="A0A9Q9BTT7"/>